<dbReference type="GO" id="GO:0005216">
    <property type="term" value="F:monoatomic ion channel activity"/>
    <property type="evidence" value="ECO:0007669"/>
    <property type="project" value="InterPro"/>
</dbReference>
<feature type="repeat" description="ANK" evidence="12">
    <location>
        <begin position="320"/>
        <end position="352"/>
    </location>
</feature>
<dbReference type="InterPro" id="IPR002110">
    <property type="entry name" value="Ankyrin_rpt"/>
</dbReference>
<sequence>MAHLMSFRMSSSLTLDQYTDLAFTGMVEAIRARDRAGLRDKLRENNAQNFRTAAGDTLLHLAVRTGDVELVQILLDVGQMDVNVPGQDHRTALHIAVNSNDIDMVSVLLDHNADIDLQDIYSMSPLTLAASRPQCSAELFKHMLRKSGRGIGDRRKERATSDISKKLSVKFSDKFECTPMMLVARVAGQDSVVKMSLLLEHGAEITMKDRDGRNVLHHVMEQRESLEVLNRLLEDPRSGRIINAGDNNGCLPLHYAAKSGFIDSLKCLLEAGADRKRSDDNNQTALHMASRHGHLDVAEVLLMVDDAQDRKTLVKAEDSLGRQALHEAAAHGHHRIVRLLLNSQAAITETMDGSSPLHLAVKSGSLKTVMTLLEVHRESLHWTDVNGDTPLHVAARKNHDHLIDALLYEGNRPEEGAAMRENNKGQNALDVAIEADAQEAAIAMAKHKLWRKVLKHPEDASHSGNMPQLYNIVKTIPDAAVEFMDRMVDKEGEVVNPYDVTDKRKAWTYDFSYLNSRDPKSSPLKAMIDHGRWQCLQHGLVEKIIERKWNAFGMKIFLAGLLMHIVYVLLITVLTLREDDLVNGFRHVHDQSAENGTSIQTRGVCQGKVARSSDCALPYIVLVFSVLCLVLEAYKVYSRRRRYILIRNLMKFTLCVSAFVYALSFPVPVVMGRDESSRVVVGAVAVLFGWLIFVLFLRRIAIIGLYVYMMSAIFKTLVKVLTVFMLYLIAFSFAFYHLMGKSGVEGFSNFGRTFVTTVGMMIGELELNESFISKMVVYKPEWSRTVVLLVLMLFVLLMNIVVMNLLVALAVDDTHTIDQEASLEQRIQQVEYILEVESEFGRIVGDRYFQVPNWTAKHRRSWIDRVFNVKKTRIKADRRGGGMTRSGLLDQDAKRLSRV</sequence>
<gene>
    <name evidence="17" type="primary">LOC109466105</name>
</gene>
<comment type="subcellular location">
    <subcellularLocation>
        <location evidence="1">Membrane</location>
        <topology evidence="1">Multi-pass membrane protein</topology>
    </subcellularLocation>
</comment>
<evidence type="ECO:0000256" key="9">
    <source>
        <dbReference type="ARBA" id="ARBA00023136"/>
    </source>
</evidence>
<keyword evidence="8" id="KW-0406">Ion transport</keyword>
<feature type="transmembrane region" description="Helical" evidence="14">
    <location>
        <begin position="649"/>
        <end position="667"/>
    </location>
</feature>
<dbReference type="OrthoDB" id="1661883at2759"/>
<keyword evidence="16" id="KW-1185">Reference proteome</keyword>
<feature type="repeat" description="ANK" evidence="12">
    <location>
        <begin position="386"/>
        <end position="410"/>
    </location>
</feature>
<keyword evidence="3" id="KW-0716">Sensory transduction</keyword>
<evidence type="ECO:0000256" key="3">
    <source>
        <dbReference type="ARBA" id="ARBA00022606"/>
    </source>
</evidence>
<keyword evidence="7 12" id="KW-0040">ANK repeat</keyword>
<name>A0A6P4YQ19_BRABE</name>
<evidence type="ECO:0000256" key="12">
    <source>
        <dbReference type="PROSITE-ProRule" id="PRU00023"/>
    </source>
</evidence>
<keyword evidence="6 14" id="KW-1133">Transmembrane helix</keyword>
<feature type="domain" description="Ion transport" evidence="15">
    <location>
        <begin position="617"/>
        <end position="820"/>
    </location>
</feature>
<evidence type="ECO:0000313" key="17">
    <source>
        <dbReference type="RefSeq" id="XP_019619296.1"/>
    </source>
</evidence>
<keyword evidence="9 14" id="KW-0472">Membrane</keyword>
<evidence type="ECO:0000256" key="5">
    <source>
        <dbReference type="ARBA" id="ARBA00022737"/>
    </source>
</evidence>
<keyword evidence="4 14" id="KW-0812">Transmembrane</keyword>
<feature type="transmembrane region" description="Helical" evidence="14">
    <location>
        <begin position="556"/>
        <end position="576"/>
    </location>
</feature>
<evidence type="ECO:0000256" key="13">
    <source>
        <dbReference type="SAM" id="MobiDB-lite"/>
    </source>
</evidence>
<protein>
    <submittedName>
        <fullName evidence="17">Transient receptor potential cation channel subfamily A member 1-like isoform X1</fullName>
    </submittedName>
</protein>
<dbReference type="PROSITE" id="PS50297">
    <property type="entry name" value="ANK_REP_REGION"/>
    <property type="match status" value="7"/>
</dbReference>
<feature type="transmembrane region" description="Helical" evidence="14">
    <location>
        <begin position="679"/>
        <end position="697"/>
    </location>
</feature>
<evidence type="ECO:0000256" key="7">
    <source>
        <dbReference type="ARBA" id="ARBA00023043"/>
    </source>
</evidence>
<evidence type="ECO:0000256" key="10">
    <source>
        <dbReference type="ARBA" id="ARBA00023303"/>
    </source>
</evidence>
<dbReference type="SMART" id="SM00248">
    <property type="entry name" value="ANK"/>
    <property type="match status" value="11"/>
</dbReference>
<evidence type="ECO:0000256" key="4">
    <source>
        <dbReference type="ARBA" id="ARBA00022692"/>
    </source>
</evidence>
<dbReference type="PANTHER" id="PTHR47143">
    <property type="entry name" value="TRANSIENT RECEPTOR POTENTIAL CATION CHANNEL PROTEIN PAINLESS"/>
    <property type="match status" value="1"/>
</dbReference>
<feature type="repeat" description="ANK" evidence="12">
    <location>
        <begin position="88"/>
        <end position="120"/>
    </location>
</feature>
<evidence type="ECO:0000313" key="16">
    <source>
        <dbReference type="Proteomes" id="UP000515135"/>
    </source>
</evidence>
<evidence type="ECO:0000256" key="1">
    <source>
        <dbReference type="ARBA" id="ARBA00004141"/>
    </source>
</evidence>
<dbReference type="InterPro" id="IPR036770">
    <property type="entry name" value="Ankyrin_rpt-contain_sf"/>
</dbReference>
<feature type="transmembrane region" description="Helical" evidence="14">
    <location>
        <begin position="717"/>
        <end position="738"/>
    </location>
</feature>
<dbReference type="SUPFAM" id="SSF48403">
    <property type="entry name" value="Ankyrin repeat"/>
    <property type="match status" value="1"/>
</dbReference>
<dbReference type="InterPro" id="IPR005821">
    <property type="entry name" value="Ion_trans_dom"/>
</dbReference>
<keyword evidence="2" id="KW-0813">Transport</keyword>
<dbReference type="GO" id="GO:1902495">
    <property type="term" value="C:transmembrane transporter complex"/>
    <property type="evidence" value="ECO:0007669"/>
    <property type="project" value="TreeGrafter"/>
</dbReference>
<dbReference type="Proteomes" id="UP000515135">
    <property type="component" value="Unplaced"/>
</dbReference>
<dbReference type="PANTHER" id="PTHR47143:SF3">
    <property type="entry name" value="PWWP DOMAIN-CONTAINING PROTEIN"/>
    <property type="match status" value="1"/>
</dbReference>
<dbReference type="KEGG" id="bbel:109466105"/>
<evidence type="ECO:0000256" key="2">
    <source>
        <dbReference type="ARBA" id="ARBA00022448"/>
    </source>
</evidence>
<evidence type="ECO:0000256" key="14">
    <source>
        <dbReference type="SAM" id="Phobius"/>
    </source>
</evidence>
<keyword evidence="10" id="KW-0407">Ion channel</keyword>
<proteinExistence type="predicted"/>
<feature type="repeat" description="ANK" evidence="12">
    <location>
        <begin position="248"/>
        <end position="280"/>
    </location>
</feature>
<dbReference type="Gene3D" id="1.25.40.20">
    <property type="entry name" value="Ankyrin repeat-containing domain"/>
    <property type="match status" value="4"/>
</dbReference>
<dbReference type="InterPro" id="IPR052076">
    <property type="entry name" value="TRP_cation_channel"/>
</dbReference>
<evidence type="ECO:0000256" key="11">
    <source>
        <dbReference type="ARBA" id="ARBA00036634"/>
    </source>
</evidence>
<dbReference type="RefSeq" id="XP_019619296.1">
    <property type="nucleotide sequence ID" value="XM_019763737.1"/>
</dbReference>
<dbReference type="Gene3D" id="1.10.287.70">
    <property type="match status" value="1"/>
</dbReference>
<dbReference type="GeneID" id="109466105"/>
<evidence type="ECO:0000259" key="15">
    <source>
        <dbReference type="Pfam" id="PF00520"/>
    </source>
</evidence>
<reference evidence="17" key="1">
    <citation type="submission" date="2025-08" db="UniProtKB">
        <authorList>
            <consortium name="RefSeq"/>
        </authorList>
    </citation>
    <scope>IDENTIFICATION</scope>
    <source>
        <tissue evidence="17">Gonad</tissue>
    </source>
</reference>
<evidence type="ECO:0000256" key="6">
    <source>
        <dbReference type="ARBA" id="ARBA00022989"/>
    </source>
</evidence>
<organism evidence="16 17">
    <name type="scientific">Branchiostoma belcheri</name>
    <name type="common">Amphioxus</name>
    <dbReference type="NCBI Taxonomy" id="7741"/>
    <lineage>
        <taxon>Eukaryota</taxon>
        <taxon>Metazoa</taxon>
        <taxon>Chordata</taxon>
        <taxon>Cephalochordata</taxon>
        <taxon>Leptocardii</taxon>
        <taxon>Amphioxiformes</taxon>
        <taxon>Branchiostomatidae</taxon>
        <taxon>Branchiostoma</taxon>
    </lineage>
</organism>
<feature type="repeat" description="ANK" evidence="12">
    <location>
        <begin position="54"/>
        <end position="78"/>
    </location>
</feature>
<evidence type="ECO:0000256" key="8">
    <source>
        <dbReference type="ARBA" id="ARBA00023065"/>
    </source>
</evidence>
<dbReference type="Pfam" id="PF00520">
    <property type="entry name" value="Ion_trans"/>
    <property type="match status" value="1"/>
</dbReference>
<feature type="region of interest" description="Disordered" evidence="13">
    <location>
        <begin position="878"/>
        <end position="899"/>
    </location>
</feature>
<feature type="transmembrane region" description="Helical" evidence="14">
    <location>
        <begin position="787"/>
        <end position="811"/>
    </location>
</feature>
<feature type="repeat" description="ANK" evidence="12">
    <location>
        <begin position="352"/>
        <end position="374"/>
    </location>
</feature>
<accession>A0A6P4YQ19</accession>
<dbReference type="PROSITE" id="PS50088">
    <property type="entry name" value="ANK_REPEAT"/>
    <property type="match status" value="7"/>
</dbReference>
<dbReference type="AlphaFoldDB" id="A0A6P4YQ19"/>
<dbReference type="Pfam" id="PF12796">
    <property type="entry name" value="Ank_2"/>
    <property type="match status" value="4"/>
</dbReference>
<keyword evidence="5" id="KW-0677">Repeat</keyword>
<feature type="repeat" description="ANK" evidence="12">
    <location>
        <begin position="281"/>
        <end position="302"/>
    </location>
</feature>
<comment type="catalytic activity">
    <reaction evidence="11">
        <text>Ca(2+)(in) = Ca(2+)(out)</text>
        <dbReference type="Rhea" id="RHEA:29671"/>
        <dbReference type="ChEBI" id="CHEBI:29108"/>
    </reaction>
</comment>